<evidence type="ECO:0000313" key="2">
    <source>
        <dbReference type="EMBL" id="AIR93458.1"/>
    </source>
</evidence>
<dbReference type="Proteomes" id="UP000207741">
    <property type="component" value="Segment"/>
</dbReference>
<organism evidence="2 3">
    <name type="scientific">Prochlorococcus phage P-TIM68</name>
    <dbReference type="NCBI Taxonomy" id="1542477"/>
    <lineage>
        <taxon>Viruses</taxon>
        <taxon>Duplodnaviria</taxon>
        <taxon>Heunggongvirae</taxon>
        <taxon>Uroviricota</taxon>
        <taxon>Caudoviricetes</taxon>
        <taxon>Pantevenvirales</taxon>
        <taxon>Kyanoviridae</taxon>
        <taxon>Haifavirus</taxon>
        <taxon>Haifavirus tim68</taxon>
    </lineage>
</organism>
<sequence length="732" mass="83601">MVNYEIKSQLAKLLATEDLIVENQNVETAQFNVQTRVLTLPRWTNASEAVYDLLVGHEVGHALFTPDCEWFDKYPGLPQSIINVVEDARIEKMMKRKYPGLLKTFFKGYKELNDEDFFELADKDINTFNLADKTNLFFKSGNHIDISFTSEEQVIVDMVAACETFGDVLEASNALHEFCKSERDRQNKEQLEKTPEISLKGEAQQGDTSDTSEEASEDTGEAPSLSGQGESDDVSGDENTSEQPVELHSQKTNGYGKGAASYGSDIEAITDELFNEKVGELNDSHTGDMRDNLYAEVPKVDLKEYIISNEQVTKELHDHFNQEDIDRFDEEMLGKIGYYPETYFGLKYVDNEYAKFKKSAQKGVNFLVKEFEMKKSADAYARTSISKTGVLDTSKLHTYKFNEDIFKKINIVPDGKNHGLIFILDWSGSMSRCLLNTVKQLLELVWFCQKVQIPFDVYAFSTQYNANGYYRYNLNEDSKVGDLVVSGDFSLLHFLSSSVKKKNMDSQLLNLWRLSYTLSNRGAQYKYPEKYWMGGTPLNETFVCLHQMIPQFKKDNNVQKVHCVTLTDGEANCIPVVNEFKNHDGETRKGTTHLGYNSFLRNRKTGYTYKLSASYEYWKFTETMIKDLRQTFPDVNFIGIRIADKREFGYFARKFGATELDMKNARKNGSYSIKNAGYHTYFAISDSSLAVDDEFEVKEDATKTEIKRAFVKSLRAKKLNKKVLGEFVSLVA</sequence>
<feature type="compositionally biased region" description="Basic and acidic residues" evidence="1">
    <location>
        <begin position="182"/>
        <end position="195"/>
    </location>
</feature>
<dbReference type="GeneID" id="26640177"/>
<dbReference type="KEGG" id="vg:26640177"/>
<dbReference type="OrthoDB" id="4844at10239"/>
<dbReference type="EMBL" id="KM359505">
    <property type="protein sequence ID" value="AIR93458.1"/>
    <property type="molecule type" value="Genomic_DNA"/>
</dbReference>
<name>A0A0K0KVT9_9CAUD</name>
<dbReference type="InterPro" id="IPR036465">
    <property type="entry name" value="vWFA_dom_sf"/>
</dbReference>
<feature type="region of interest" description="Disordered" evidence="1">
    <location>
        <begin position="182"/>
        <end position="259"/>
    </location>
</feature>
<feature type="compositionally biased region" description="Acidic residues" evidence="1">
    <location>
        <begin position="230"/>
        <end position="240"/>
    </location>
</feature>
<accession>A0A0K0KVT9</accession>
<reference evidence="3" key="1">
    <citation type="submission" date="2014-08" db="EMBL/GenBank/DDBJ databases">
        <authorList>
            <person name="Edwards T."/>
        </authorList>
    </citation>
    <scope>NUCLEOTIDE SEQUENCE [LARGE SCALE GENOMIC DNA]</scope>
</reference>
<evidence type="ECO:0000313" key="3">
    <source>
        <dbReference type="Proteomes" id="UP000207741"/>
    </source>
</evidence>
<dbReference type="RefSeq" id="YP_009213633.1">
    <property type="nucleotide sequence ID" value="NC_028955.1"/>
</dbReference>
<feature type="compositionally biased region" description="Acidic residues" evidence="1">
    <location>
        <begin position="210"/>
        <end position="220"/>
    </location>
</feature>
<keyword evidence="3" id="KW-1185">Reference proteome</keyword>
<protein>
    <submittedName>
        <fullName evidence="2">Putative peptidase</fullName>
    </submittedName>
</protein>
<evidence type="ECO:0000256" key="1">
    <source>
        <dbReference type="SAM" id="MobiDB-lite"/>
    </source>
</evidence>
<dbReference type="SUPFAM" id="SSF53300">
    <property type="entry name" value="vWA-like"/>
    <property type="match status" value="1"/>
</dbReference>
<proteinExistence type="predicted"/>